<dbReference type="InterPro" id="IPR025966">
    <property type="entry name" value="OppC_N"/>
</dbReference>
<keyword evidence="4 7" id="KW-0812">Transmembrane</keyword>
<keyword evidence="3" id="KW-1003">Cell membrane</keyword>
<evidence type="ECO:0000313" key="9">
    <source>
        <dbReference type="EMBL" id="GHO91792.1"/>
    </source>
</evidence>
<feature type="transmembrane region" description="Helical" evidence="7">
    <location>
        <begin position="174"/>
        <end position="191"/>
    </location>
</feature>
<dbReference type="PANTHER" id="PTHR43386">
    <property type="entry name" value="OLIGOPEPTIDE TRANSPORT SYSTEM PERMEASE PROTEIN APPC"/>
    <property type="match status" value="1"/>
</dbReference>
<dbReference type="SUPFAM" id="SSF161098">
    <property type="entry name" value="MetI-like"/>
    <property type="match status" value="1"/>
</dbReference>
<comment type="subcellular location">
    <subcellularLocation>
        <location evidence="1 7">Cell membrane</location>
        <topology evidence="1 7">Multi-pass membrane protein</topology>
    </subcellularLocation>
</comment>
<feature type="domain" description="ABC transmembrane type-1" evidence="8">
    <location>
        <begin position="108"/>
        <end position="298"/>
    </location>
</feature>
<dbReference type="AlphaFoldDB" id="A0A8J3MZD4"/>
<dbReference type="PANTHER" id="PTHR43386:SF1">
    <property type="entry name" value="D,D-DIPEPTIDE TRANSPORT SYSTEM PERMEASE PROTEIN DDPC-RELATED"/>
    <property type="match status" value="1"/>
</dbReference>
<keyword evidence="6 7" id="KW-0472">Membrane</keyword>
<comment type="similarity">
    <text evidence="7">Belongs to the binding-protein-dependent transport system permease family.</text>
</comment>
<dbReference type="Proteomes" id="UP000597444">
    <property type="component" value="Unassembled WGS sequence"/>
</dbReference>
<dbReference type="InterPro" id="IPR050366">
    <property type="entry name" value="BP-dependent_transpt_permease"/>
</dbReference>
<dbReference type="GO" id="GO:0005886">
    <property type="term" value="C:plasma membrane"/>
    <property type="evidence" value="ECO:0007669"/>
    <property type="project" value="UniProtKB-SubCell"/>
</dbReference>
<dbReference type="InterPro" id="IPR000515">
    <property type="entry name" value="MetI-like"/>
</dbReference>
<evidence type="ECO:0000256" key="6">
    <source>
        <dbReference type="ARBA" id="ARBA00023136"/>
    </source>
</evidence>
<keyword evidence="5 7" id="KW-1133">Transmembrane helix</keyword>
<dbReference type="EMBL" id="BNJK01000001">
    <property type="protein sequence ID" value="GHO91792.1"/>
    <property type="molecule type" value="Genomic_DNA"/>
</dbReference>
<feature type="transmembrane region" description="Helical" evidence="7">
    <location>
        <begin position="112"/>
        <end position="138"/>
    </location>
</feature>
<dbReference type="Pfam" id="PF12911">
    <property type="entry name" value="OppC_N"/>
    <property type="match status" value="1"/>
</dbReference>
<evidence type="ECO:0000256" key="7">
    <source>
        <dbReference type="RuleBase" id="RU363032"/>
    </source>
</evidence>
<proteinExistence type="inferred from homology"/>
<sequence>MDIPGRVDNTIASIEDEPMLELTPALTQKRRSQGRIIFDRFIRNKAALVGLAALILLFLFCFLGPFVTGHSRPDVLHPTDAALAPSWQYPFGTDDVGRDQFARAMAGGQVSLLVGLISMLVALIFGIGIGSIAGYFGGIIDNILMRLTDIMLSVPYLLLLFVLSASFSDGSPRTVILLIALLGWATTSRLVRGEFIALKQREFVLAARTIGAGDFRLMFRHILPNAAGPIIVNATLLIGINIISESVLSYFNFGLHPPSASWGNMVSGGQALYDTAPWLVFAPALLIFVTVLSCNLVGDGLRDALDPHMTER</sequence>
<keyword evidence="10" id="KW-1185">Reference proteome</keyword>
<evidence type="ECO:0000256" key="5">
    <source>
        <dbReference type="ARBA" id="ARBA00022989"/>
    </source>
</evidence>
<evidence type="ECO:0000256" key="3">
    <source>
        <dbReference type="ARBA" id="ARBA00022475"/>
    </source>
</evidence>
<evidence type="ECO:0000256" key="2">
    <source>
        <dbReference type="ARBA" id="ARBA00022448"/>
    </source>
</evidence>
<comment type="caution">
    <text evidence="9">The sequence shown here is derived from an EMBL/GenBank/DDBJ whole genome shotgun (WGS) entry which is preliminary data.</text>
</comment>
<feature type="transmembrane region" description="Helical" evidence="7">
    <location>
        <begin position="46"/>
        <end position="67"/>
    </location>
</feature>
<dbReference type="GO" id="GO:0055085">
    <property type="term" value="P:transmembrane transport"/>
    <property type="evidence" value="ECO:0007669"/>
    <property type="project" value="InterPro"/>
</dbReference>
<dbReference type="Gene3D" id="1.10.3720.10">
    <property type="entry name" value="MetI-like"/>
    <property type="match status" value="1"/>
</dbReference>
<accession>A0A8J3MZD4</accession>
<evidence type="ECO:0000256" key="4">
    <source>
        <dbReference type="ARBA" id="ARBA00022692"/>
    </source>
</evidence>
<reference evidence="9" key="1">
    <citation type="submission" date="2020-10" db="EMBL/GenBank/DDBJ databases">
        <title>Taxonomic study of unclassified bacteria belonging to the class Ktedonobacteria.</title>
        <authorList>
            <person name="Yabe S."/>
            <person name="Wang C.M."/>
            <person name="Zheng Y."/>
            <person name="Sakai Y."/>
            <person name="Cavaletti L."/>
            <person name="Monciardini P."/>
            <person name="Donadio S."/>
        </authorList>
    </citation>
    <scope>NUCLEOTIDE SEQUENCE</scope>
    <source>
        <strain evidence="9">ID150040</strain>
    </source>
</reference>
<gene>
    <name evidence="9" type="primary">appC_1</name>
    <name evidence="9" type="ORF">KSF_018400</name>
</gene>
<protein>
    <submittedName>
        <fullName evidence="9">Oligopeptide transport system permease protein AppC</fullName>
    </submittedName>
</protein>
<feature type="transmembrane region" description="Helical" evidence="7">
    <location>
        <begin position="278"/>
        <end position="298"/>
    </location>
</feature>
<evidence type="ECO:0000259" key="8">
    <source>
        <dbReference type="PROSITE" id="PS50928"/>
    </source>
</evidence>
<keyword evidence="2 7" id="KW-0813">Transport</keyword>
<organism evidence="9 10">
    <name type="scientific">Reticulibacter mediterranei</name>
    <dbReference type="NCBI Taxonomy" id="2778369"/>
    <lineage>
        <taxon>Bacteria</taxon>
        <taxon>Bacillati</taxon>
        <taxon>Chloroflexota</taxon>
        <taxon>Ktedonobacteria</taxon>
        <taxon>Ktedonobacterales</taxon>
        <taxon>Reticulibacteraceae</taxon>
        <taxon>Reticulibacter</taxon>
    </lineage>
</organism>
<feature type="transmembrane region" description="Helical" evidence="7">
    <location>
        <begin position="150"/>
        <end position="168"/>
    </location>
</feature>
<name>A0A8J3MZD4_9CHLR</name>
<dbReference type="RefSeq" id="WP_220202666.1">
    <property type="nucleotide sequence ID" value="NZ_BNJK01000001.1"/>
</dbReference>
<evidence type="ECO:0000313" key="10">
    <source>
        <dbReference type="Proteomes" id="UP000597444"/>
    </source>
</evidence>
<dbReference type="Pfam" id="PF00528">
    <property type="entry name" value="BPD_transp_1"/>
    <property type="match status" value="1"/>
</dbReference>
<dbReference type="PROSITE" id="PS50928">
    <property type="entry name" value="ABC_TM1"/>
    <property type="match status" value="1"/>
</dbReference>
<dbReference type="InterPro" id="IPR035906">
    <property type="entry name" value="MetI-like_sf"/>
</dbReference>
<evidence type="ECO:0000256" key="1">
    <source>
        <dbReference type="ARBA" id="ARBA00004651"/>
    </source>
</evidence>
<feature type="transmembrane region" description="Helical" evidence="7">
    <location>
        <begin position="222"/>
        <end position="243"/>
    </location>
</feature>
<dbReference type="CDD" id="cd06261">
    <property type="entry name" value="TM_PBP2"/>
    <property type="match status" value="1"/>
</dbReference>